<sequence length="163" mass="16670">MPMPMPTPTPTTLNETVLKNAHPEVRAWLAAFVERNGGFVGSVHLSGPAATEGEIVLVAAHNLPPSVQNGTAVIPVGKGMAGTAAERRAPVAVSDFQTDTTGVAVPGGRAARAKGSLTLPVFDPADDTRLLAVVGLGFTETRDFTEAEIAAYGADAATVLKAV</sequence>
<proteinExistence type="predicted"/>
<dbReference type="SUPFAM" id="SSF55781">
    <property type="entry name" value="GAF domain-like"/>
    <property type="match status" value="1"/>
</dbReference>
<organism evidence="2 3">
    <name type="scientific">Streptomyces plumbiresistens</name>
    <dbReference type="NCBI Taxonomy" id="511811"/>
    <lineage>
        <taxon>Bacteria</taxon>
        <taxon>Bacillati</taxon>
        <taxon>Actinomycetota</taxon>
        <taxon>Actinomycetes</taxon>
        <taxon>Kitasatosporales</taxon>
        <taxon>Streptomycetaceae</taxon>
        <taxon>Streptomyces</taxon>
    </lineage>
</organism>
<reference evidence="3" key="1">
    <citation type="journal article" date="2019" name="Int. J. Syst. Evol. Microbiol.">
        <title>The Global Catalogue of Microorganisms (GCM) 10K type strain sequencing project: providing services to taxonomists for standard genome sequencing and annotation.</title>
        <authorList>
            <consortium name="The Broad Institute Genomics Platform"/>
            <consortium name="The Broad Institute Genome Sequencing Center for Infectious Disease"/>
            <person name="Wu L."/>
            <person name="Ma J."/>
        </authorList>
    </citation>
    <scope>NUCLEOTIDE SEQUENCE [LARGE SCALE GENOMIC DNA]</scope>
    <source>
        <strain evidence="3">JCM 16924</strain>
    </source>
</reference>
<accession>A0ABP7TI72</accession>
<comment type="caution">
    <text evidence="2">The sequence shown here is derived from an EMBL/GenBank/DDBJ whole genome shotgun (WGS) entry which is preliminary data.</text>
</comment>
<evidence type="ECO:0000313" key="3">
    <source>
        <dbReference type="Proteomes" id="UP001500456"/>
    </source>
</evidence>
<dbReference type="EMBL" id="BAAAZX010000040">
    <property type="protein sequence ID" value="GAA4026664.1"/>
    <property type="molecule type" value="Genomic_DNA"/>
</dbReference>
<keyword evidence="3" id="KW-1185">Reference proteome</keyword>
<evidence type="ECO:0000259" key="1">
    <source>
        <dbReference type="Pfam" id="PF13185"/>
    </source>
</evidence>
<dbReference type="InterPro" id="IPR003018">
    <property type="entry name" value="GAF"/>
</dbReference>
<protein>
    <recommendedName>
        <fullName evidence="1">GAF domain-containing protein</fullName>
    </recommendedName>
</protein>
<evidence type="ECO:0000313" key="2">
    <source>
        <dbReference type="EMBL" id="GAA4026664.1"/>
    </source>
</evidence>
<feature type="domain" description="GAF" evidence="1">
    <location>
        <begin position="52"/>
        <end position="150"/>
    </location>
</feature>
<dbReference type="Proteomes" id="UP001500456">
    <property type="component" value="Unassembled WGS sequence"/>
</dbReference>
<dbReference type="Pfam" id="PF13185">
    <property type="entry name" value="GAF_2"/>
    <property type="match status" value="1"/>
</dbReference>
<dbReference type="Gene3D" id="3.30.450.40">
    <property type="match status" value="1"/>
</dbReference>
<name>A0ABP7TI72_9ACTN</name>
<dbReference type="InterPro" id="IPR029016">
    <property type="entry name" value="GAF-like_dom_sf"/>
</dbReference>
<gene>
    <name evidence="2" type="ORF">GCM10022232_85470</name>
</gene>